<dbReference type="Pfam" id="PF02574">
    <property type="entry name" value="S-methyl_trans"/>
    <property type="match status" value="1"/>
</dbReference>
<feature type="region of interest" description="Disordered" evidence="6">
    <location>
        <begin position="282"/>
        <end position="302"/>
    </location>
</feature>
<comment type="cofactor">
    <cofactor evidence="5">
        <name>Zn(2+)</name>
        <dbReference type="ChEBI" id="CHEBI:29105"/>
    </cofactor>
</comment>
<reference evidence="8" key="2">
    <citation type="submission" date="2023-05" db="EMBL/GenBank/DDBJ databases">
        <authorList>
            <consortium name="Lawrence Berkeley National Laboratory"/>
            <person name="Steindorff A."/>
            <person name="Hensen N."/>
            <person name="Bonometti L."/>
            <person name="Westerberg I."/>
            <person name="Brannstrom I.O."/>
            <person name="Guillou S."/>
            <person name="Cros-Aarteil S."/>
            <person name="Calhoun S."/>
            <person name="Haridas S."/>
            <person name="Kuo A."/>
            <person name="Mondo S."/>
            <person name="Pangilinan J."/>
            <person name="Riley R."/>
            <person name="Labutti K."/>
            <person name="Andreopoulos B."/>
            <person name="Lipzen A."/>
            <person name="Chen C."/>
            <person name="Yanf M."/>
            <person name="Daum C."/>
            <person name="Ng V."/>
            <person name="Clum A."/>
            <person name="Ohm R."/>
            <person name="Martin F."/>
            <person name="Silar P."/>
            <person name="Natvig D."/>
            <person name="Lalanne C."/>
            <person name="Gautier V."/>
            <person name="Ament-Velasquez S.L."/>
            <person name="Kruys A."/>
            <person name="Hutchinson M.I."/>
            <person name="Powell A.J."/>
            <person name="Barry K."/>
            <person name="Miller A.N."/>
            <person name="Grigoriev I.V."/>
            <person name="Debuchy R."/>
            <person name="Gladieux P."/>
            <person name="Thoren M.H."/>
            <person name="Johannesson H."/>
        </authorList>
    </citation>
    <scope>NUCLEOTIDE SEQUENCE</scope>
    <source>
        <strain evidence="8">CBS 315.58</strain>
    </source>
</reference>
<dbReference type="GO" id="GO:0033528">
    <property type="term" value="P:S-methylmethionine cycle"/>
    <property type="evidence" value="ECO:0007669"/>
    <property type="project" value="TreeGrafter"/>
</dbReference>
<keyword evidence="2 5" id="KW-0808">Transferase</keyword>
<evidence type="ECO:0000256" key="3">
    <source>
        <dbReference type="ARBA" id="ARBA00022723"/>
    </source>
</evidence>
<dbReference type="AlphaFoldDB" id="A0AAN7AWK3"/>
<feature type="domain" description="Hcy-binding" evidence="7">
    <location>
        <begin position="1"/>
        <end position="346"/>
    </location>
</feature>
<dbReference type="EMBL" id="MU863924">
    <property type="protein sequence ID" value="KAK4200050.1"/>
    <property type="molecule type" value="Genomic_DNA"/>
</dbReference>
<dbReference type="GO" id="GO:0009086">
    <property type="term" value="P:methionine biosynthetic process"/>
    <property type="evidence" value="ECO:0007669"/>
    <property type="project" value="TreeGrafter"/>
</dbReference>
<evidence type="ECO:0000256" key="4">
    <source>
        <dbReference type="ARBA" id="ARBA00022833"/>
    </source>
</evidence>
<organism evidence="8 9">
    <name type="scientific">Triangularia verruculosa</name>
    <dbReference type="NCBI Taxonomy" id="2587418"/>
    <lineage>
        <taxon>Eukaryota</taxon>
        <taxon>Fungi</taxon>
        <taxon>Dikarya</taxon>
        <taxon>Ascomycota</taxon>
        <taxon>Pezizomycotina</taxon>
        <taxon>Sordariomycetes</taxon>
        <taxon>Sordariomycetidae</taxon>
        <taxon>Sordariales</taxon>
        <taxon>Podosporaceae</taxon>
        <taxon>Triangularia</taxon>
    </lineage>
</organism>
<evidence type="ECO:0000313" key="8">
    <source>
        <dbReference type="EMBL" id="KAK4200050.1"/>
    </source>
</evidence>
<dbReference type="GO" id="GO:0008898">
    <property type="term" value="F:S-adenosylmethionine-homocysteine S-methyltransferase activity"/>
    <property type="evidence" value="ECO:0007669"/>
    <property type="project" value="TreeGrafter"/>
</dbReference>
<feature type="binding site" evidence="5">
    <location>
        <position position="331"/>
    </location>
    <ligand>
        <name>Zn(2+)</name>
        <dbReference type="ChEBI" id="CHEBI:29105"/>
    </ligand>
</feature>
<dbReference type="InterPro" id="IPR003726">
    <property type="entry name" value="HCY_dom"/>
</dbReference>
<dbReference type="GO" id="GO:0032259">
    <property type="term" value="P:methylation"/>
    <property type="evidence" value="ECO:0007669"/>
    <property type="project" value="UniProtKB-KW"/>
</dbReference>
<dbReference type="Proteomes" id="UP001303160">
    <property type="component" value="Unassembled WGS sequence"/>
</dbReference>
<dbReference type="InterPro" id="IPR051486">
    <property type="entry name" value="Hcy_S-methyltransferase"/>
</dbReference>
<sequence length="350" mass="38264">MRGPVHVKILDGGLGTTLETNHGVKFSEATPLWSSHLLLTDQRTLLECQSSFAAAGAEIITTATYQVSIDGFRNTKTENWPSGVSLPNIGQFLEDAVLVAKMAAEESAGEVALSLGPYGATMIPSAEYTGRYDEDPLQAMTDKLYEWHNERFNLYAKVPGLLSGVSYIAFETIPRFDEILAIRRLLATRLMDFPVWISILFPGDDDKMPDGTSVEDAIASMISIEFGIFAPQFIGINCTRASKIGRLVRKFTKTVEGLVAMGAASGWPGLVLCPDGTREGEKYNTGTKEWETSGEGSGQEINSDTWEHQLASVVKEASTSGHWKLILVGGCCRTRPENIAKLHRVLEVEE</sequence>
<evidence type="ECO:0000256" key="1">
    <source>
        <dbReference type="ARBA" id="ARBA00022603"/>
    </source>
</evidence>
<dbReference type="SUPFAM" id="SSF82282">
    <property type="entry name" value="Homocysteine S-methyltransferase"/>
    <property type="match status" value="1"/>
</dbReference>
<keyword evidence="9" id="KW-1185">Reference proteome</keyword>
<dbReference type="PROSITE" id="PS50970">
    <property type="entry name" value="HCY"/>
    <property type="match status" value="1"/>
</dbReference>
<keyword evidence="4 5" id="KW-0862">Zinc</keyword>
<feature type="binding site" evidence="5">
    <location>
        <position position="238"/>
    </location>
    <ligand>
        <name>Zn(2+)</name>
        <dbReference type="ChEBI" id="CHEBI:29105"/>
    </ligand>
</feature>
<evidence type="ECO:0000256" key="6">
    <source>
        <dbReference type="SAM" id="MobiDB-lite"/>
    </source>
</evidence>
<accession>A0AAN7AWK3</accession>
<comment type="caution">
    <text evidence="8">The sequence shown here is derived from an EMBL/GenBank/DDBJ whole genome shotgun (WGS) entry which is preliminary data.</text>
</comment>
<evidence type="ECO:0000256" key="5">
    <source>
        <dbReference type="PROSITE-ProRule" id="PRU00333"/>
    </source>
</evidence>
<keyword evidence="3 5" id="KW-0479">Metal-binding</keyword>
<evidence type="ECO:0000256" key="2">
    <source>
        <dbReference type="ARBA" id="ARBA00022679"/>
    </source>
</evidence>
<gene>
    <name evidence="8" type="ORF">QBC40DRAFT_280750</name>
</gene>
<dbReference type="GO" id="GO:0046872">
    <property type="term" value="F:metal ion binding"/>
    <property type="evidence" value="ECO:0007669"/>
    <property type="project" value="UniProtKB-KW"/>
</dbReference>
<dbReference type="Gene3D" id="3.20.20.330">
    <property type="entry name" value="Homocysteine-binding-like domain"/>
    <property type="match status" value="1"/>
</dbReference>
<reference evidence="8" key="1">
    <citation type="journal article" date="2023" name="Mol. Phylogenet. Evol.">
        <title>Genome-scale phylogeny and comparative genomics of the fungal order Sordariales.</title>
        <authorList>
            <person name="Hensen N."/>
            <person name="Bonometti L."/>
            <person name="Westerberg I."/>
            <person name="Brannstrom I.O."/>
            <person name="Guillou S."/>
            <person name="Cros-Aarteil S."/>
            <person name="Calhoun S."/>
            <person name="Haridas S."/>
            <person name="Kuo A."/>
            <person name="Mondo S."/>
            <person name="Pangilinan J."/>
            <person name="Riley R."/>
            <person name="LaButti K."/>
            <person name="Andreopoulos B."/>
            <person name="Lipzen A."/>
            <person name="Chen C."/>
            <person name="Yan M."/>
            <person name="Daum C."/>
            <person name="Ng V."/>
            <person name="Clum A."/>
            <person name="Steindorff A."/>
            <person name="Ohm R.A."/>
            <person name="Martin F."/>
            <person name="Silar P."/>
            <person name="Natvig D.O."/>
            <person name="Lalanne C."/>
            <person name="Gautier V."/>
            <person name="Ament-Velasquez S.L."/>
            <person name="Kruys A."/>
            <person name="Hutchinson M.I."/>
            <person name="Powell A.J."/>
            <person name="Barry K."/>
            <person name="Miller A.N."/>
            <person name="Grigoriev I.V."/>
            <person name="Debuchy R."/>
            <person name="Gladieux P."/>
            <person name="Hiltunen Thoren M."/>
            <person name="Johannesson H."/>
        </authorList>
    </citation>
    <scope>NUCLEOTIDE SEQUENCE</scope>
    <source>
        <strain evidence="8">CBS 315.58</strain>
    </source>
</reference>
<dbReference type="PANTHER" id="PTHR46015:SF1">
    <property type="entry name" value="HOMOCYSTEINE S-METHYLTRANSFERASE-LIKE ISOFORM 1"/>
    <property type="match status" value="1"/>
</dbReference>
<protein>
    <submittedName>
        <fullName evidence="8">Homocysteine S-methyltransferase</fullName>
    </submittedName>
</protein>
<name>A0AAN7AWK3_9PEZI</name>
<keyword evidence="1 5" id="KW-0489">Methyltransferase</keyword>
<evidence type="ECO:0000313" key="9">
    <source>
        <dbReference type="Proteomes" id="UP001303160"/>
    </source>
</evidence>
<feature type="binding site" evidence="5">
    <location>
        <position position="332"/>
    </location>
    <ligand>
        <name>Zn(2+)</name>
        <dbReference type="ChEBI" id="CHEBI:29105"/>
    </ligand>
</feature>
<evidence type="ECO:0000259" key="7">
    <source>
        <dbReference type="PROSITE" id="PS50970"/>
    </source>
</evidence>
<proteinExistence type="predicted"/>
<dbReference type="PANTHER" id="PTHR46015">
    <property type="entry name" value="ZGC:172121"/>
    <property type="match status" value="1"/>
</dbReference>
<dbReference type="InterPro" id="IPR036589">
    <property type="entry name" value="HCY_dom_sf"/>
</dbReference>